<keyword evidence="10" id="KW-1185">Reference proteome</keyword>
<dbReference type="PANTHER" id="PTHR43220">
    <property type="match status" value="1"/>
</dbReference>
<feature type="domain" description="VTT" evidence="8">
    <location>
        <begin position="135"/>
        <end position="265"/>
    </location>
</feature>
<dbReference type="EMBL" id="KB932205">
    <property type="protein sequence ID" value="KCV69965.1"/>
    <property type="molecule type" value="Genomic_DNA"/>
</dbReference>
<dbReference type="Proteomes" id="UP000030693">
    <property type="component" value="Unassembled WGS sequence"/>
</dbReference>
<dbReference type="Pfam" id="PF09335">
    <property type="entry name" value="VTT_dom"/>
    <property type="match status" value="1"/>
</dbReference>
<feature type="transmembrane region" description="Helical" evidence="7">
    <location>
        <begin position="210"/>
        <end position="230"/>
    </location>
</feature>
<accession>A0A058Z6V8</accession>
<feature type="transmembrane region" description="Helical" evidence="7">
    <location>
        <begin position="104"/>
        <end position="127"/>
    </location>
</feature>
<dbReference type="STRING" id="691883.A0A058Z6V8"/>
<gene>
    <name evidence="9" type="ORF">H696_03430</name>
</gene>
<dbReference type="InterPro" id="IPR045014">
    <property type="entry name" value="TM41A/B"/>
</dbReference>
<name>A0A058Z6V8_FONAL</name>
<dbReference type="RefSeq" id="XP_009495571.1">
    <property type="nucleotide sequence ID" value="XM_009497296.1"/>
</dbReference>
<dbReference type="PANTHER" id="PTHR43220:SF18">
    <property type="entry name" value="TRANSMEMBRANE PROTEIN 41B"/>
    <property type="match status" value="1"/>
</dbReference>
<feature type="transmembrane region" description="Helical" evidence="7">
    <location>
        <begin position="181"/>
        <end position="204"/>
    </location>
</feature>
<dbReference type="eggNOG" id="KOG3140">
    <property type="taxonomic scope" value="Eukaryota"/>
</dbReference>
<protein>
    <recommendedName>
        <fullName evidence="8">VTT domain-containing protein</fullName>
    </recommendedName>
</protein>
<feature type="region of interest" description="Disordered" evidence="6">
    <location>
        <begin position="301"/>
        <end position="328"/>
    </location>
</feature>
<comment type="similarity">
    <text evidence="5">Belongs to the TMEM41 family.</text>
</comment>
<keyword evidence="2 7" id="KW-0812">Transmembrane</keyword>
<evidence type="ECO:0000256" key="2">
    <source>
        <dbReference type="ARBA" id="ARBA00022692"/>
    </source>
</evidence>
<dbReference type="InterPro" id="IPR032816">
    <property type="entry name" value="VTT_dom"/>
</dbReference>
<evidence type="ECO:0000256" key="3">
    <source>
        <dbReference type="ARBA" id="ARBA00022989"/>
    </source>
</evidence>
<sequence>MASPSTGPTVDASAPPSSRAAVLRDAVLLLILLAAGLAVVALSIRALPDFSPTEADQLGIQDLRVRLFLKDRSTRLLSWLPWWVSFDSLMHLRMLSSSGRLGPILGHYIATNYGSVVSAYMALYIFLQTFAIPGSAGLSVIGGALFGFWPGLLLVCLCSALGATGCYLLSRLLGRHVLSRFSGPPLTTVIAGTIHDLSGGMVSADAWDRSLWVGLAAVLLLRISPVPNFLVNVASPHAGLRLVPFFLGTFFGVIPLSLVPVQTGAAVTSPTLAIALRRSGAVLAVALVFALLVAWVRKGPRTSAPQPGPAVAGSPSSAMPADHRPKTE</sequence>
<keyword evidence="3 7" id="KW-1133">Transmembrane helix</keyword>
<evidence type="ECO:0000256" key="6">
    <source>
        <dbReference type="SAM" id="MobiDB-lite"/>
    </source>
</evidence>
<dbReference type="OrthoDB" id="3364966at2759"/>
<evidence type="ECO:0000313" key="9">
    <source>
        <dbReference type="EMBL" id="KCV69965.1"/>
    </source>
</evidence>
<evidence type="ECO:0000256" key="7">
    <source>
        <dbReference type="SAM" id="Phobius"/>
    </source>
</evidence>
<dbReference type="OMA" id="ITEGHYH"/>
<keyword evidence="4 7" id="KW-0472">Membrane</keyword>
<reference evidence="9" key="1">
    <citation type="submission" date="2013-04" db="EMBL/GenBank/DDBJ databases">
        <title>The Genome Sequence of Fonticula alba ATCC 38817.</title>
        <authorList>
            <consortium name="The Broad Institute Genomics Platform"/>
            <person name="Russ C."/>
            <person name="Cuomo C."/>
            <person name="Burger G."/>
            <person name="Gray M.W."/>
            <person name="Holland P.W.H."/>
            <person name="King N."/>
            <person name="Lang F.B.F."/>
            <person name="Roger A.J."/>
            <person name="Ruiz-Trillo I."/>
            <person name="Brown M."/>
            <person name="Walker B."/>
            <person name="Young S."/>
            <person name="Zeng Q."/>
            <person name="Gargeya S."/>
            <person name="Fitzgerald M."/>
            <person name="Haas B."/>
            <person name="Abouelleil A."/>
            <person name="Allen A.W."/>
            <person name="Alvarado L."/>
            <person name="Arachchi H.M."/>
            <person name="Berlin A.M."/>
            <person name="Chapman S.B."/>
            <person name="Gainer-Dewar J."/>
            <person name="Goldberg J."/>
            <person name="Griggs A."/>
            <person name="Gujja S."/>
            <person name="Hansen M."/>
            <person name="Howarth C."/>
            <person name="Imamovic A."/>
            <person name="Ireland A."/>
            <person name="Larimer J."/>
            <person name="McCowan C."/>
            <person name="Murphy C."/>
            <person name="Pearson M."/>
            <person name="Poon T.W."/>
            <person name="Priest M."/>
            <person name="Roberts A."/>
            <person name="Saif S."/>
            <person name="Shea T."/>
            <person name="Sisk P."/>
            <person name="Sykes S."/>
            <person name="Wortman J."/>
            <person name="Nusbaum C."/>
            <person name="Birren B."/>
        </authorList>
    </citation>
    <scope>NUCLEOTIDE SEQUENCE [LARGE SCALE GENOMIC DNA]</scope>
    <source>
        <strain evidence="9">ATCC 38817</strain>
    </source>
</reference>
<dbReference type="GeneID" id="20528155"/>
<organism evidence="9">
    <name type="scientific">Fonticula alba</name>
    <name type="common">Slime mold</name>
    <dbReference type="NCBI Taxonomy" id="691883"/>
    <lineage>
        <taxon>Eukaryota</taxon>
        <taxon>Rotosphaerida</taxon>
        <taxon>Fonticulaceae</taxon>
        <taxon>Fonticula</taxon>
    </lineage>
</organism>
<feature type="transmembrane region" description="Helical" evidence="7">
    <location>
        <begin position="279"/>
        <end position="296"/>
    </location>
</feature>
<feature type="transmembrane region" description="Helical" evidence="7">
    <location>
        <begin position="147"/>
        <end position="169"/>
    </location>
</feature>
<proteinExistence type="inferred from homology"/>
<comment type="subcellular location">
    <subcellularLocation>
        <location evidence="1">Membrane</location>
        <topology evidence="1">Multi-pass membrane protein</topology>
    </subcellularLocation>
</comment>
<feature type="transmembrane region" description="Helical" evidence="7">
    <location>
        <begin position="26"/>
        <end position="47"/>
    </location>
</feature>
<feature type="transmembrane region" description="Helical" evidence="7">
    <location>
        <begin position="242"/>
        <end position="259"/>
    </location>
</feature>
<evidence type="ECO:0000256" key="1">
    <source>
        <dbReference type="ARBA" id="ARBA00004141"/>
    </source>
</evidence>
<evidence type="ECO:0000256" key="4">
    <source>
        <dbReference type="ARBA" id="ARBA00023136"/>
    </source>
</evidence>
<evidence type="ECO:0000256" key="5">
    <source>
        <dbReference type="ARBA" id="ARBA00025797"/>
    </source>
</evidence>
<evidence type="ECO:0000259" key="8">
    <source>
        <dbReference type="Pfam" id="PF09335"/>
    </source>
</evidence>
<dbReference type="GO" id="GO:0016020">
    <property type="term" value="C:membrane"/>
    <property type="evidence" value="ECO:0007669"/>
    <property type="project" value="UniProtKB-SubCell"/>
</dbReference>
<evidence type="ECO:0000313" key="10">
    <source>
        <dbReference type="Proteomes" id="UP000030693"/>
    </source>
</evidence>
<dbReference type="AlphaFoldDB" id="A0A058Z6V8"/>